<dbReference type="PRINTS" id="PR01035">
    <property type="entry name" value="TCRTETA"/>
</dbReference>
<feature type="transmembrane region" description="Helical" evidence="6">
    <location>
        <begin position="181"/>
        <end position="208"/>
    </location>
</feature>
<dbReference type="Proteomes" id="UP000034704">
    <property type="component" value="Unassembled WGS sequence"/>
</dbReference>
<reference evidence="8 9" key="1">
    <citation type="journal article" date="2015" name="Nature">
        <title>rRNA introns, odd ribosomes, and small enigmatic genomes across a large radiation of phyla.</title>
        <authorList>
            <person name="Brown C.T."/>
            <person name="Hug L.A."/>
            <person name="Thomas B.C."/>
            <person name="Sharon I."/>
            <person name="Castelle C.J."/>
            <person name="Singh A."/>
            <person name="Wilkins M.J."/>
            <person name="Williams K.H."/>
            <person name="Banfield J.F."/>
        </authorList>
    </citation>
    <scope>NUCLEOTIDE SEQUENCE [LARGE SCALE GENOMIC DNA]</scope>
</reference>
<evidence type="ECO:0000313" key="8">
    <source>
        <dbReference type="EMBL" id="KKS48199.1"/>
    </source>
</evidence>
<feature type="transmembrane region" description="Helical" evidence="6">
    <location>
        <begin position="154"/>
        <end position="175"/>
    </location>
</feature>
<proteinExistence type="predicted"/>
<dbReference type="STRING" id="1618756.UV12_C0002G0048"/>
<accession>A0A0G0ZHR5</accession>
<dbReference type="AlphaFoldDB" id="A0A0G0ZHR5"/>
<evidence type="ECO:0000313" key="9">
    <source>
        <dbReference type="Proteomes" id="UP000034704"/>
    </source>
</evidence>
<dbReference type="EMBL" id="LCDG01000002">
    <property type="protein sequence ID" value="KKS48199.1"/>
    <property type="molecule type" value="Genomic_DNA"/>
</dbReference>
<gene>
    <name evidence="8" type="ORF">UV12_C0002G0048</name>
</gene>
<feature type="transmembrane region" description="Helical" evidence="6">
    <location>
        <begin position="60"/>
        <end position="81"/>
    </location>
</feature>
<dbReference type="PANTHER" id="PTHR23504">
    <property type="entry name" value="MAJOR FACILITATOR SUPERFAMILY DOMAIN-CONTAINING PROTEIN 10"/>
    <property type="match status" value="1"/>
</dbReference>
<evidence type="ECO:0000256" key="4">
    <source>
        <dbReference type="ARBA" id="ARBA00022989"/>
    </source>
</evidence>
<evidence type="ECO:0000256" key="3">
    <source>
        <dbReference type="ARBA" id="ARBA00022692"/>
    </source>
</evidence>
<feature type="transmembrane region" description="Helical" evidence="6">
    <location>
        <begin position="93"/>
        <end position="114"/>
    </location>
</feature>
<dbReference type="Pfam" id="PF07690">
    <property type="entry name" value="MFS_1"/>
    <property type="match status" value="1"/>
</dbReference>
<dbReference type="InterPro" id="IPR020846">
    <property type="entry name" value="MFS_dom"/>
</dbReference>
<evidence type="ECO:0000256" key="6">
    <source>
        <dbReference type="SAM" id="Phobius"/>
    </source>
</evidence>
<dbReference type="InterPro" id="IPR036259">
    <property type="entry name" value="MFS_trans_sf"/>
</dbReference>
<sequence>MFSSTSKKDSSRKIVPLLFITILVDMLGIGILIPIIPQLFTNPVSPHYILSSTTYGESGYFLVGLLLALYAAGMFISAPIFGELSDRYGRKKMLSLALLGSFISYSLFAIGIAIQSVPLLILARIAGGLSAGNIGIAQAVIADITPPALRAARFGLIGAAFGIGFILGPSIGGILSNPQGLGVFGAATPFWFSAFLAGANALWVFLVLPETNKNIRKFPGKLSFFRSFHNIVRAFRPGALRALFGVNFLFQSGFSFYTSFLGVLLVYRFAMSEVDIGTYFSFVGIFIVITQGLITRPVTRRFTEKQILRLSIPLASLSVALLAFAPSTFIIYAIAPLFAVSVGLTMANLTAAVSRRAGEGIQGEVLGINSSVNALAQAFPPLLGGVIATVVTPVATLLIGATFIAFSSYVYRHVIHDF</sequence>
<dbReference type="GO" id="GO:0022857">
    <property type="term" value="F:transmembrane transporter activity"/>
    <property type="evidence" value="ECO:0007669"/>
    <property type="project" value="InterPro"/>
</dbReference>
<evidence type="ECO:0000259" key="7">
    <source>
        <dbReference type="PROSITE" id="PS50850"/>
    </source>
</evidence>
<feature type="transmembrane region" description="Helical" evidence="6">
    <location>
        <begin position="330"/>
        <end position="353"/>
    </location>
</feature>
<organism evidence="8 9">
    <name type="scientific">Candidatus Nomurabacteria bacterium GW2011_GWC2_42_20</name>
    <dbReference type="NCBI Taxonomy" id="1618756"/>
    <lineage>
        <taxon>Bacteria</taxon>
        <taxon>Candidatus Nomuraibacteriota</taxon>
    </lineage>
</organism>
<name>A0A0G0ZHR5_9BACT</name>
<keyword evidence="5 6" id="KW-0472">Membrane</keyword>
<evidence type="ECO:0000256" key="5">
    <source>
        <dbReference type="ARBA" id="ARBA00023136"/>
    </source>
</evidence>
<comment type="caution">
    <text evidence="8">The sequence shown here is derived from an EMBL/GenBank/DDBJ whole genome shotgun (WGS) entry which is preliminary data.</text>
</comment>
<feature type="domain" description="Major facilitator superfamily (MFS) profile" evidence="7">
    <location>
        <begin position="14"/>
        <end position="418"/>
    </location>
</feature>
<feature type="transmembrane region" description="Helical" evidence="6">
    <location>
        <begin position="120"/>
        <end position="142"/>
    </location>
</feature>
<dbReference type="GO" id="GO:0016020">
    <property type="term" value="C:membrane"/>
    <property type="evidence" value="ECO:0007669"/>
    <property type="project" value="UniProtKB-SubCell"/>
</dbReference>
<evidence type="ECO:0000256" key="2">
    <source>
        <dbReference type="ARBA" id="ARBA00022448"/>
    </source>
</evidence>
<comment type="subcellular location">
    <subcellularLocation>
        <location evidence="1">Membrane</location>
        <topology evidence="1">Multi-pass membrane protein</topology>
    </subcellularLocation>
</comment>
<dbReference type="Gene3D" id="1.20.1250.20">
    <property type="entry name" value="MFS general substrate transporter like domains"/>
    <property type="match status" value="1"/>
</dbReference>
<dbReference type="PANTHER" id="PTHR23504:SF15">
    <property type="entry name" value="MAJOR FACILITATOR SUPERFAMILY (MFS) PROFILE DOMAIN-CONTAINING PROTEIN"/>
    <property type="match status" value="1"/>
</dbReference>
<dbReference type="PROSITE" id="PS50850">
    <property type="entry name" value="MFS"/>
    <property type="match status" value="1"/>
</dbReference>
<keyword evidence="4 6" id="KW-1133">Transmembrane helix</keyword>
<feature type="transmembrane region" description="Helical" evidence="6">
    <location>
        <begin position="276"/>
        <end position="295"/>
    </location>
</feature>
<evidence type="ECO:0000256" key="1">
    <source>
        <dbReference type="ARBA" id="ARBA00004141"/>
    </source>
</evidence>
<dbReference type="InterPro" id="IPR011701">
    <property type="entry name" value="MFS"/>
</dbReference>
<keyword evidence="3 6" id="KW-0812">Transmembrane</keyword>
<dbReference type="SUPFAM" id="SSF103473">
    <property type="entry name" value="MFS general substrate transporter"/>
    <property type="match status" value="1"/>
</dbReference>
<keyword evidence="2" id="KW-0813">Transport</keyword>
<feature type="transmembrane region" description="Helical" evidence="6">
    <location>
        <begin position="14"/>
        <end position="40"/>
    </location>
</feature>
<feature type="transmembrane region" description="Helical" evidence="6">
    <location>
        <begin position="307"/>
        <end position="324"/>
    </location>
</feature>
<dbReference type="InterPro" id="IPR001958">
    <property type="entry name" value="Tet-R_TetA/multi-R_MdtG-like"/>
</dbReference>
<protein>
    <submittedName>
        <fullName evidence="8">Major facilitator superfamily domain-containing protein 10 Tetracycline transporter-like protein</fullName>
    </submittedName>
</protein>
<feature type="transmembrane region" description="Helical" evidence="6">
    <location>
        <begin position="243"/>
        <end position="270"/>
    </location>
</feature>
<feature type="transmembrane region" description="Helical" evidence="6">
    <location>
        <begin position="390"/>
        <end position="411"/>
    </location>
</feature>